<dbReference type="EMBL" id="JACIIZ010000024">
    <property type="protein sequence ID" value="MBB6255095.1"/>
    <property type="molecule type" value="Genomic_DNA"/>
</dbReference>
<keyword evidence="2" id="KW-1185">Reference proteome</keyword>
<evidence type="ECO:0000313" key="2">
    <source>
        <dbReference type="Proteomes" id="UP000539175"/>
    </source>
</evidence>
<organism evidence="1 2">
    <name type="scientific">Nitrospirillum iridis</name>
    <dbReference type="NCBI Taxonomy" id="765888"/>
    <lineage>
        <taxon>Bacteria</taxon>
        <taxon>Pseudomonadati</taxon>
        <taxon>Pseudomonadota</taxon>
        <taxon>Alphaproteobacteria</taxon>
        <taxon>Rhodospirillales</taxon>
        <taxon>Azospirillaceae</taxon>
        <taxon>Nitrospirillum</taxon>
    </lineage>
</organism>
<proteinExistence type="predicted"/>
<reference evidence="1 2" key="1">
    <citation type="submission" date="2020-08" db="EMBL/GenBank/DDBJ databases">
        <title>Genomic Encyclopedia of Type Strains, Phase IV (KMG-IV): sequencing the most valuable type-strain genomes for metagenomic binning, comparative biology and taxonomic classification.</title>
        <authorList>
            <person name="Goeker M."/>
        </authorList>
    </citation>
    <scope>NUCLEOTIDE SEQUENCE [LARGE SCALE GENOMIC DNA]</scope>
    <source>
        <strain evidence="1 2">DSM 22198</strain>
    </source>
</reference>
<comment type="caution">
    <text evidence="1">The sequence shown here is derived from an EMBL/GenBank/DDBJ whole genome shotgun (WGS) entry which is preliminary data.</text>
</comment>
<name>A0A7X0B3J0_9PROT</name>
<evidence type="ECO:0000313" key="1">
    <source>
        <dbReference type="EMBL" id="MBB6255095.1"/>
    </source>
</evidence>
<sequence>MAVGAHAASVPAAQIDTVKRVCRDTMGLAAPNTDYVACVDSLTGSLAEAATNRAQAAADVAGQSACGQQGLKPDTPDYAMCVLNYRDKTLGTRPAHVASAQNPIDITGGN</sequence>
<protein>
    <submittedName>
        <fullName evidence="1">Uncharacterized protein</fullName>
    </submittedName>
</protein>
<gene>
    <name evidence="1" type="ORF">FHS74_005694</name>
</gene>
<dbReference type="RefSeq" id="WP_211106599.1">
    <property type="nucleotide sequence ID" value="NZ_JACIIZ010000024.1"/>
</dbReference>
<dbReference type="Proteomes" id="UP000539175">
    <property type="component" value="Unassembled WGS sequence"/>
</dbReference>
<accession>A0A7X0B3J0</accession>
<dbReference type="AlphaFoldDB" id="A0A7X0B3J0"/>